<feature type="compositionally biased region" description="Low complexity" evidence="1">
    <location>
        <begin position="408"/>
        <end position="421"/>
    </location>
</feature>
<dbReference type="SUPFAM" id="SSF53613">
    <property type="entry name" value="Ribokinase-like"/>
    <property type="match status" value="1"/>
</dbReference>
<evidence type="ECO:0008006" key="4">
    <source>
        <dbReference type="Google" id="ProtNLM"/>
    </source>
</evidence>
<dbReference type="Gene3D" id="3.40.1190.20">
    <property type="match status" value="1"/>
</dbReference>
<evidence type="ECO:0000313" key="3">
    <source>
        <dbReference type="Proteomes" id="UP000053820"/>
    </source>
</evidence>
<feature type="compositionally biased region" description="Basic and acidic residues" evidence="1">
    <location>
        <begin position="445"/>
        <end position="458"/>
    </location>
</feature>
<feature type="region of interest" description="Disordered" evidence="1">
    <location>
        <begin position="320"/>
        <end position="340"/>
    </location>
</feature>
<keyword evidence="3" id="KW-1185">Reference proteome</keyword>
<proteinExistence type="predicted"/>
<dbReference type="InterPro" id="IPR029056">
    <property type="entry name" value="Ribokinase-like"/>
</dbReference>
<gene>
    <name evidence="2" type="ORF">HYDPIDRAFT_135366</name>
</gene>
<dbReference type="PANTHER" id="PTHR42774">
    <property type="entry name" value="PHOSPHOTRANSFERASE SYSTEM TRANSPORT PROTEIN"/>
    <property type="match status" value="1"/>
</dbReference>
<dbReference type="OrthoDB" id="204058at2759"/>
<reference evidence="2 3" key="1">
    <citation type="submission" date="2014-04" db="EMBL/GenBank/DDBJ databases">
        <title>Evolutionary Origins and Diversification of the Mycorrhizal Mutualists.</title>
        <authorList>
            <consortium name="DOE Joint Genome Institute"/>
            <consortium name="Mycorrhizal Genomics Consortium"/>
            <person name="Kohler A."/>
            <person name="Kuo A."/>
            <person name="Nagy L.G."/>
            <person name="Floudas D."/>
            <person name="Copeland A."/>
            <person name="Barry K.W."/>
            <person name="Cichocki N."/>
            <person name="Veneault-Fourrey C."/>
            <person name="LaButti K."/>
            <person name="Lindquist E.A."/>
            <person name="Lipzen A."/>
            <person name="Lundell T."/>
            <person name="Morin E."/>
            <person name="Murat C."/>
            <person name="Riley R."/>
            <person name="Ohm R."/>
            <person name="Sun H."/>
            <person name="Tunlid A."/>
            <person name="Henrissat B."/>
            <person name="Grigoriev I.V."/>
            <person name="Hibbett D.S."/>
            <person name="Martin F."/>
        </authorList>
    </citation>
    <scope>NUCLEOTIDE SEQUENCE [LARGE SCALE GENOMIC DNA]</scope>
    <source>
        <strain evidence="2 3">MD-312</strain>
    </source>
</reference>
<protein>
    <recommendedName>
        <fullName evidence="4">Carbohydrate kinase PfkB domain-containing protein</fullName>
    </recommendedName>
</protein>
<feature type="compositionally biased region" description="Low complexity" evidence="1">
    <location>
        <begin position="207"/>
        <end position="231"/>
    </location>
</feature>
<dbReference type="HOGENOM" id="CLU_510007_0_0_1"/>
<evidence type="ECO:0000256" key="1">
    <source>
        <dbReference type="SAM" id="MobiDB-lite"/>
    </source>
</evidence>
<name>A0A0C9W726_9AGAM</name>
<dbReference type="AlphaFoldDB" id="A0A0C9W726"/>
<dbReference type="Proteomes" id="UP000053820">
    <property type="component" value="Unassembled WGS sequence"/>
</dbReference>
<organism evidence="2 3">
    <name type="scientific">Hydnomerulius pinastri MD-312</name>
    <dbReference type="NCBI Taxonomy" id="994086"/>
    <lineage>
        <taxon>Eukaryota</taxon>
        <taxon>Fungi</taxon>
        <taxon>Dikarya</taxon>
        <taxon>Basidiomycota</taxon>
        <taxon>Agaricomycotina</taxon>
        <taxon>Agaricomycetes</taxon>
        <taxon>Agaricomycetidae</taxon>
        <taxon>Boletales</taxon>
        <taxon>Boletales incertae sedis</taxon>
        <taxon>Leucogyrophana</taxon>
    </lineage>
</organism>
<dbReference type="EMBL" id="KN839853">
    <property type="protein sequence ID" value="KIJ62898.1"/>
    <property type="molecule type" value="Genomic_DNA"/>
</dbReference>
<dbReference type="PANTHER" id="PTHR42774:SF3">
    <property type="entry name" value="KETOHEXOKINASE"/>
    <property type="match status" value="1"/>
</dbReference>
<evidence type="ECO:0000313" key="2">
    <source>
        <dbReference type="EMBL" id="KIJ62898.1"/>
    </source>
</evidence>
<feature type="compositionally biased region" description="Acidic residues" evidence="1">
    <location>
        <begin position="480"/>
        <end position="489"/>
    </location>
</feature>
<dbReference type="InterPro" id="IPR052562">
    <property type="entry name" value="Ketohexokinase-related"/>
</dbReference>
<sequence>MARLRRDTIMMPPPAHTPLVSKPLRIFSTGTIFLTHTLVLPSYPGPGSASRAQTVHTSRGGAAGHILALLAQLTGHILALLAQLSATSPSSGDVEPMLIASLGGNADALRLRDALETSGVRTKYCKLQPGLGIPSAWVMHARDTGERTVINHNPLPEVSHDDFIALLGPVLAPENYVGLNLPQPSPNGTGISREHQSSSPAPVFPNALAPAAPRPSVSSRPNTSSSTGTTAPPAPHTFMVPSQSSHSPAPFDWLHFEGRSVRTTLANVMGVDGLARERKWRSHCVISVDLGRRAREGAETLIPHADVIFLCTTTFPSLSSATQPGYSTSPTPQPNSTPTPRAILLSLARHAPPHALLVLNAGQGGAALLSLPTREYLQSSGWAPPPPSQSSRIRSPRPHPSNHAHTDSNATSTNATRTTRTWDGVESVRSGSEFWAGAAPGDESLASRDSEYTNREVGVEGQTGRSHRRRPSGESFHPMDDEDDEPEGGEDGRHTPQPHQRLPMVEEDALDEEGAHAAFVAGMIWALSRRVMPGPPYVPGGGSDGETKKDGAAGDLGVRWRLDECLRFATELAGRKAHIQPNNKWDGLGEDMRRAGWFD</sequence>
<accession>A0A0C9W726</accession>
<feature type="region of interest" description="Disordered" evidence="1">
    <location>
        <begin position="377"/>
        <end position="501"/>
    </location>
</feature>
<feature type="region of interest" description="Disordered" evidence="1">
    <location>
        <begin position="181"/>
        <end position="244"/>
    </location>
</feature>